<accession>A0AAD4TNQ2</accession>
<proteinExistence type="predicted"/>
<dbReference type="EMBL" id="JAKZEL010000023">
    <property type="protein sequence ID" value="KAI4531527.1"/>
    <property type="molecule type" value="Genomic_DNA"/>
</dbReference>
<sequence>MGPGKDLWTRTELGKEMREFRTSTLVLRAARGTLSHDDALGARTRDPIWDDAKEERRSQLLALRASGLRTLRPQTTNRPYRSKRDQVCLLWRLQRVGHSLERGTGDLISSADLERGPRVEDSTSAIQRL</sequence>
<organism evidence="1 2">
    <name type="scientific">Ovis ammon polii</name>
    <dbReference type="NCBI Taxonomy" id="230172"/>
    <lineage>
        <taxon>Eukaryota</taxon>
        <taxon>Metazoa</taxon>
        <taxon>Chordata</taxon>
        <taxon>Craniata</taxon>
        <taxon>Vertebrata</taxon>
        <taxon>Euteleostomi</taxon>
        <taxon>Mammalia</taxon>
        <taxon>Eutheria</taxon>
        <taxon>Laurasiatheria</taxon>
        <taxon>Artiodactyla</taxon>
        <taxon>Ruminantia</taxon>
        <taxon>Pecora</taxon>
        <taxon>Bovidae</taxon>
        <taxon>Caprinae</taxon>
        <taxon>Ovis</taxon>
    </lineage>
</organism>
<comment type="caution">
    <text evidence="1">The sequence shown here is derived from an EMBL/GenBank/DDBJ whole genome shotgun (WGS) entry which is preliminary data.</text>
</comment>
<protein>
    <submittedName>
        <fullName evidence="1">Uncharacterized protein</fullName>
    </submittedName>
</protein>
<name>A0AAD4TNQ2_OVIAM</name>
<keyword evidence="2" id="KW-1185">Reference proteome</keyword>
<gene>
    <name evidence="1" type="ORF">MG293_018041</name>
</gene>
<reference evidence="1" key="1">
    <citation type="submission" date="2022-03" db="EMBL/GenBank/DDBJ databases">
        <title>Genomic analyses of argali, domestic sheep and their hybrids provide insights into chromosomal evolution, heterosis and genetic basis of agronomic traits.</title>
        <authorList>
            <person name="Li M."/>
        </authorList>
    </citation>
    <scope>NUCLEOTIDE SEQUENCE</scope>
    <source>
        <strain evidence="1">CAU-MHL-2022a</strain>
        <tissue evidence="1">Skin</tissue>
    </source>
</reference>
<evidence type="ECO:0000313" key="2">
    <source>
        <dbReference type="Proteomes" id="UP001214576"/>
    </source>
</evidence>
<dbReference type="Proteomes" id="UP001214576">
    <property type="component" value="Unassembled WGS sequence"/>
</dbReference>
<evidence type="ECO:0000313" key="1">
    <source>
        <dbReference type="EMBL" id="KAI4531527.1"/>
    </source>
</evidence>
<dbReference type="AlphaFoldDB" id="A0AAD4TNQ2"/>